<keyword evidence="4" id="KW-0378">Hydrolase</keyword>
<dbReference type="Proteomes" id="UP000199012">
    <property type="component" value="Unassembled WGS sequence"/>
</dbReference>
<name>A0A1I1A266_9CELL</name>
<reference evidence="4 5" key="1">
    <citation type="submission" date="2016-10" db="EMBL/GenBank/DDBJ databases">
        <authorList>
            <person name="de Groot N.N."/>
        </authorList>
    </citation>
    <scope>NUCLEOTIDE SEQUENCE [LARGE SCALE GENOMIC DNA]</scope>
    <source>
        <strain evidence="4 5">CGMCC 4.6945</strain>
    </source>
</reference>
<keyword evidence="2" id="KW-1133">Transmembrane helix</keyword>
<dbReference type="EMBL" id="FOKA01000014">
    <property type="protein sequence ID" value="SFB32035.1"/>
    <property type="molecule type" value="Genomic_DNA"/>
</dbReference>
<dbReference type="GO" id="GO:0016020">
    <property type="term" value="C:membrane"/>
    <property type="evidence" value="ECO:0007669"/>
    <property type="project" value="TreeGrafter"/>
</dbReference>
<dbReference type="Pfam" id="PF01757">
    <property type="entry name" value="Acyl_transf_3"/>
    <property type="match status" value="1"/>
</dbReference>
<dbReference type="GO" id="GO:0000271">
    <property type="term" value="P:polysaccharide biosynthetic process"/>
    <property type="evidence" value="ECO:0007669"/>
    <property type="project" value="TreeGrafter"/>
</dbReference>
<accession>A0A1I1A266</accession>
<gene>
    <name evidence="4" type="ORF">SAMN05421867_11468</name>
</gene>
<evidence type="ECO:0000256" key="1">
    <source>
        <dbReference type="SAM" id="MobiDB-lite"/>
    </source>
</evidence>
<feature type="transmembrane region" description="Helical" evidence="2">
    <location>
        <begin position="190"/>
        <end position="212"/>
    </location>
</feature>
<keyword evidence="4" id="KW-0808">Transferase</keyword>
<dbReference type="InterPro" id="IPR050879">
    <property type="entry name" value="Acyltransferase_3"/>
</dbReference>
<sequence>MTTSARMPAVDAMRLLAAVAVLLFHWFADRRITTAAFGWDADDVPRWLAGAGAYGFLGVPVFFVISGIVMVPSATRTGPARFLFARAVRLLPLFVPIATVSAVLAVVDGRLTSLTPAEALLSPLLLSDVLHVPWADPPFWTLWAELRFYALLAVVMVVARPLDVPRVVAAAYAWLAVALAARQAGAPTGVLTVALQYEYAPAFVLGLLLGAWRFGARALVVLPGVLVTTTLLGLHTADHVDLIAPDAVVPRSPTVGAALLVASVVVLAVATRVVLPARPTRLVQDAAGMTYPLYLVHLAWGATLAATLVELGAPPLGAAVGAGVVVLALAYVLGTVLEPRLRAALTRRLWDVHPDATPQPLHAGRGRRAGAPAAPAPPPASSV</sequence>
<dbReference type="RefSeq" id="WP_090034093.1">
    <property type="nucleotide sequence ID" value="NZ_BONM01000034.1"/>
</dbReference>
<feature type="transmembrane region" description="Helical" evidence="2">
    <location>
        <begin position="287"/>
        <end position="309"/>
    </location>
</feature>
<dbReference type="AlphaFoldDB" id="A0A1I1A266"/>
<feature type="transmembrane region" description="Helical" evidence="2">
    <location>
        <begin position="315"/>
        <end position="337"/>
    </location>
</feature>
<dbReference type="GO" id="GO:0016787">
    <property type="term" value="F:hydrolase activity"/>
    <property type="evidence" value="ECO:0007669"/>
    <property type="project" value="UniProtKB-KW"/>
</dbReference>
<feature type="transmembrane region" description="Helical" evidence="2">
    <location>
        <begin position="140"/>
        <end position="159"/>
    </location>
</feature>
<dbReference type="GO" id="GO:0016747">
    <property type="term" value="F:acyltransferase activity, transferring groups other than amino-acyl groups"/>
    <property type="evidence" value="ECO:0007669"/>
    <property type="project" value="InterPro"/>
</dbReference>
<keyword evidence="5" id="KW-1185">Reference proteome</keyword>
<proteinExistence type="predicted"/>
<keyword evidence="2" id="KW-0812">Transmembrane</keyword>
<dbReference type="OrthoDB" id="9807745at2"/>
<evidence type="ECO:0000259" key="3">
    <source>
        <dbReference type="Pfam" id="PF01757"/>
    </source>
</evidence>
<feature type="domain" description="Acyltransferase 3" evidence="3">
    <location>
        <begin position="9"/>
        <end position="333"/>
    </location>
</feature>
<dbReference type="STRING" id="988821.SAMN05421867_11468"/>
<protein>
    <submittedName>
        <fullName evidence="4">Peptidoglycan/LPS O-acetylase OafA/YrhL, contains acyltransferase and SGNH-hydrolase domains</fullName>
    </submittedName>
</protein>
<keyword evidence="2" id="KW-0472">Membrane</keyword>
<feature type="transmembrane region" description="Helical" evidence="2">
    <location>
        <begin position="219"/>
        <end position="237"/>
    </location>
</feature>
<feature type="transmembrane region" description="Helical" evidence="2">
    <location>
        <begin position="83"/>
        <end position="107"/>
    </location>
</feature>
<dbReference type="InterPro" id="IPR002656">
    <property type="entry name" value="Acyl_transf_3_dom"/>
</dbReference>
<feature type="region of interest" description="Disordered" evidence="1">
    <location>
        <begin position="356"/>
        <end position="383"/>
    </location>
</feature>
<feature type="compositionally biased region" description="Pro residues" evidence="1">
    <location>
        <begin position="374"/>
        <end position="383"/>
    </location>
</feature>
<organism evidence="4 5">
    <name type="scientific">Cellulomonas marina</name>
    <dbReference type="NCBI Taxonomy" id="988821"/>
    <lineage>
        <taxon>Bacteria</taxon>
        <taxon>Bacillati</taxon>
        <taxon>Actinomycetota</taxon>
        <taxon>Actinomycetes</taxon>
        <taxon>Micrococcales</taxon>
        <taxon>Cellulomonadaceae</taxon>
        <taxon>Cellulomonas</taxon>
    </lineage>
</organism>
<evidence type="ECO:0000313" key="5">
    <source>
        <dbReference type="Proteomes" id="UP000199012"/>
    </source>
</evidence>
<dbReference type="PANTHER" id="PTHR23028:SF53">
    <property type="entry name" value="ACYL_TRANSF_3 DOMAIN-CONTAINING PROTEIN"/>
    <property type="match status" value="1"/>
</dbReference>
<evidence type="ECO:0000256" key="2">
    <source>
        <dbReference type="SAM" id="Phobius"/>
    </source>
</evidence>
<evidence type="ECO:0000313" key="4">
    <source>
        <dbReference type="EMBL" id="SFB32035.1"/>
    </source>
</evidence>
<keyword evidence="4" id="KW-0012">Acyltransferase</keyword>
<feature type="transmembrane region" description="Helical" evidence="2">
    <location>
        <begin position="48"/>
        <end position="71"/>
    </location>
</feature>
<feature type="transmembrane region" description="Helical" evidence="2">
    <location>
        <begin position="166"/>
        <end position="184"/>
    </location>
</feature>
<feature type="transmembrane region" description="Helical" evidence="2">
    <location>
        <begin position="257"/>
        <end position="275"/>
    </location>
</feature>
<dbReference type="PANTHER" id="PTHR23028">
    <property type="entry name" value="ACETYLTRANSFERASE"/>
    <property type="match status" value="1"/>
</dbReference>